<dbReference type="AlphaFoldDB" id="A0A098AXF6"/>
<dbReference type="CDD" id="cd02696">
    <property type="entry name" value="MurNAc-LAA"/>
    <property type="match status" value="1"/>
</dbReference>
<dbReference type="GO" id="GO:0009253">
    <property type="term" value="P:peptidoglycan catabolic process"/>
    <property type="evidence" value="ECO:0007669"/>
    <property type="project" value="InterPro"/>
</dbReference>
<proteinExistence type="predicted"/>
<reference evidence="3" key="1">
    <citation type="submission" date="2014-07" db="EMBL/GenBank/DDBJ databases">
        <authorList>
            <person name="Hornung V.Bastian."/>
        </authorList>
    </citation>
    <scope>NUCLEOTIDE SEQUENCE</scope>
    <source>
        <strain evidence="3">PCE-S</strain>
    </source>
</reference>
<dbReference type="PATRIC" id="fig|49338.4.peg.1537"/>
<evidence type="ECO:0000313" key="3">
    <source>
        <dbReference type="EMBL" id="CDX01314.1"/>
    </source>
</evidence>
<dbReference type="GO" id="GO:0008745">
    <property type="term" value="F:N-acetylmuramoyl-L-alanine amidase activity"/>
    <property type="evidence" value="ECO:0007669"/>
    <property type="project" value="InterPro"/>
</dbReference>
<keyword evidence="1" id="KW-0378">Hydrolase</keyword>
<sequence>MRIFLDPGHGGSDPGAVSKIKEADYALSYALELGMALMGLGLQVVYSRTTDVFVSLADLGKMANQSGADYFISIHFNAGGGVGVETYALSAGGNAEKLAAPVQGSLVSHTRMANRGVKFANFQVLRDTKMPAILIEGGFVDSEDADKIKTEANKQNFVRGVSKGLCAFLGLPWSDPYAVPAEEKKPADDPDVYLSVRVRTSKADAVVEQIIKMGYACKKLDLA</sequence>
<dbReference type="PANTHER" id="PTHR30404">
    <property type="entry name" value="N-ACETYLMURAMOYL-L-ALANINE AMIDASE"/>
    <property type="match status" value="1"/>
</dbReference>
<accession>A0A098AXF6</accession>
<dbReference type="PANTHER" id="PTHR30404:SF0">
    <property type="entry name" value="N-ACETYLMURAMOYL-L-ALANINE AMIDASE AMIC"/>
    <property type="match status" value="1"/>
</dbReference>
<evidence type="ECO:0000256" key="1">
    <source>
        <dbReference type="ARBA" id="ARBA00022801"/>
    </source>
</evidence>
<dbReference type="SUPFAM" id="SSF53187">
    <property type="entry name" value="Zn-dependent exopeptidases"/>
    <property type="match status" value="1"/>
</dbReference>
<dbReference type="GO" id="GO:0030288">
    <property type="term" value="C:outer membrane-bounded periplasmic space"/>
    <property type="evidence" value="ECO:0007669"/>
    <property type="project" value="TreeGrafter"/>
</dbReference>
<organism evidence="3">
    <name type="scientific">Desulfitobacterium hafniense</name>
    <name type="common">Desulfitobacterium frappieri</name>
    <dbReference type="NCBI Taxonomy" id="49338"/>
    <lineage>
        <taxon>Bacteria</taxon>
        <taxon>Bacillati</taxon>
        <taxon>Bacillota</taxon>
        <taxon>Clostridia</taxon>
        <taxon>Eubacteriales</taxon>
        <taxon>Desulfitobacteriaceae</taxon>
        <taxon>Desulfitobacterium</taxon>
    </lineage>
</organism>
<dbReference type="InterPro" id="IPR002508">
    <property type="entry name" value="MurNAc-LAA_cat"/>
</dbReference>
<feature type="domain" description="MurNAc-LAA" evidence="2">
    <location>
        <begin position="60"/>
        <end position="166"/>
    </location>
</feature>
<protein>
    <submittedName>
        <fullName evidence="3">N-acetylmuramoyl-L-alanine amidase</fullName>
    </submittedName>
</protein>
<evidence type="ECO:0000259" key="2">
    <source>
        <dbReference type="SMART" id="SM00646"/>
    </source>
</evidence>
<dbReference type="Gene3D" id="3.40.630.40">
    <property type="entry name" value="Zn-dependent exopeptidases"/>
    <property type="match status" value="1"/>
</dbReference>
<name>A0A098AXF6_DESHA</name>
<dbReference type="Pfam" id="PF01520">
    <property type="entry name" value="Amidase_3"/>
    <property type="match status" value="1"/>
</dbReference>
<gene>
    <name evidence="3" type="ORF">DPCES_1427</name>
</gene>
<dbReference type="SMART" id="SM00646">
    <property type="entry name" value="Ami_3"/>
    <property type="match status" value="1"/>
</dbReference>
<dbReference type="EMBL" id="LK996017">
    <property type="protein sequence ID" value="CDX01314.1"/>
    <property type="molecule type" value="Genomic_DNA"/>
</dbReference>
<dbReference type="InterPro" id="IPR050695">
    <property type="entry name" value="N-acetylmuramoyl_amidase_3"/>
</dbReference>
<dbReference type="RefSeq" id="WP_208925484.1">
    <property type="nucleotide sequence ID" value="NZ_LK996017.1"/>
</dbReference>